<dbReference type="EMBL" id="JADNYJ010000006">
    <property type="protein sequence ID" value="KAF8910412.1"/>
    <property type="molecule type" value="Genomic_DNA"/>
</dbReference>
<evidence type="ECO:0000313" key="3">
    <source>
        <dbReference type="EMBL" id="KAF8910412.1"/>
    </source>
</evidence>
<name>A0A9P5TTU9_GYMJU</name>
<dbReference type="AlphaFoldDB" id="A0A9P5TTU9"/>
<keyword evidence="4" id="KW-1185">Reference proteome</keyword>
<evidence type="ECO:0000313" key="4">
    <source>
        <dbReference type="Proteomes" id="UP000724874"/>
    </source>
</evidence>
<feature type="domain" description="Transcobalamin-like C-terminal" evidence="2">
    <location>
        <begin position="98"/>
        <end position="148"/>
    </location>
</feature>
<gene>
    <name evidence="3" type="ORF">CPB84DRAFT_1763592</name>
</gene>
<dbReference type="Gene3D" id="2.170.130.30">
    <property type="match status" value="1"/>
</dbReference>
<dbReference type="OrthoDB" id="10007757at2759"/>
<feature type="signal peptide" evidence="1">
    <location>
        <begin position="1"/>
        <end position="19"/>
    </location>
</feature>
<dbReference type="Proteomes" id="UP000724874">
    <property type="component" value="Unassembled WGS sequence"/>
</dbReference>
<sequence length="230" mass="24367">MHFTWLASVSLLFGMVAYAAPAVNVPTPIDLRIEGAEKTIFEGIVVTRGHNVTTPSGGDHHCDGTNNNENPAPGPTCTSALADAAKLHHFAFDGTFQTEFDDFFITSIGGDTQTTTEFWGLLLNFQFTPVGGCQQEVQAADHVLWAFNAFNAVHFLKLTGPREAQVNEPVVLTVTDGSTGSPVAGADVNGETSDDDGKVSVTFGEIGLNSVKAEKSDSIRSNALNIVVTP</sequence>
<protein>
    <recommendedName>
        <fullName evidence="2">Transcobalamin-like C-terminal domain-containing protein</fullName>
    </recommendedName>
</protein>
<organism evidence="3 4">
    <name type="scientific">Gymnopilus junonius</name>
    <name type="common">Spectacular rustgill mushroom</name>
    <name type="synonym">Gymnopilus spectabilis subsp. junonius</name>
    <dbReference type="NCBI Taxonomy" id="109634"/>
    <lineage>
        <taxon>Eukaryota</taxon>
        <taxon>Fungi</taxon>
        <taxon>Dikarya</taxon>
        <taxon>Basidiomycota</taxon>
        <taxon>Agaricomycotina</taxon>
        <taxon>Agaricomycetes</taxon>
        <taxon>Agaricomycetidae</taxon>
        <taxon>Agaricales</taxon>
        <taxon>Agaricineae</taxon>
        <taxon>Hymenogastraceae</taxon>
        <taxon>Gymnopilus</taxon>
    </lineage>
</organism>
<dbReference type="InterPro" id="IPR027954">
    <property type="entry name" value="Transcobalamin-like_C"/>
</dbReference>
<evidence type="ECO:0000256" key="1">
    <source>
        <dbReference type="SAM" id="SignalP"/>
    </source>
</evidence>
<evidence type="ECO:0000259" key="2">
    <source>
        <dbReference type="Pfam" id="PF14478"/>
    </source>
</evidence>
<accession>A0A9P5TTU9</accession>
<keyword evidence="1" id="KW-0732">Signal</keyword>
<feature type="chain" id="PRO_5040107172" description="Transcobalamin-like C-terminal domain-containing protein" evidence="1">
    <location>
        <begin position="20"/>
        <end position="230"/>
    </location>
</feature>
<dbReference type="Pfam" id="PF14478">
    <property type="entry name" value="DUF4430"/>
    <property type="match status" value="1"/>
</dbReference>
<comment type="caution">
    <text evidence="3">The sequence shown here is derived from an EMBL/GenBank/DDBJ whole genome shotgun (WGS) entry which is preliminary data.</text>
</comment>
<reference evidence="3" key="1">
    <citation type="submission" date="2020-11" db="EMBL/GenBank/DDBJ databases">
        <authorList>
            <consortium name="DOE Joint Genome Institute"/>
            <person name="Ahrendt S."/>
            <person name="Riley R."/>
            <person name="Andreopoulos W."/>
            <person name="LaButti K."/>
            <person name="Pangilinan J."/>
            <person name="Ruiz-duenas F.J."/>
            <person name="Barrasa J.M."/>
            <person name="Sanchez-Garcia M."/>
            <person name="Camarero S."/>
            <person name="Miyauchi S."/>
            <person name="Serrano A."/>
            <person name="Linde D."/>
            <person name="Babiker R."/>
            <person name="Drula E."/>
            <person name="Ayuso-Fernandez I."/>
            <person name="Pacheco R."/>
            <person name="Padilla G."/>
            <person name="Ferreira P."/>
            <person name="Barriuso J."/>
            <person name="Kellner H."/>
            <person name="Castanera R."/>
            <person name="Alfaro M."/>
            <person name="Ramirez L."/>
            <person name="Pisabarro A.G."/>
            <person name="Kuo A."/>
            <person name="Tritt A."/>
            <person name="Lipzen A."/>
            <person name="He G."/>
            <person name="Yan M."/>
            <person name="Ng V."/>
            <person name="Cullen D."/>
            <person name="Martin F."/>
            <person name="Rosso M.-N."/>
            <person name="Henrissat B."/>
            <person name="Hibbett D."/>
            <person name="Martinez A.T."/>
            <person name="Grigoriev I.V."/>
        </authorList>
    </citation>
    <scope>NUCLEOTIDE SEQUENCE</scope>
    <source>
        <strain evidence="3">AH 44721</strain>
    </source>
</reference>
<proteinExistence type="predicted"/>